<keyword evidence="1" id="KW-0547">Nucleotide-binding</keyword>
<evidence type="ECO:0000259" key="3">
    <source>
        <dbReference type="PROSITE" id="PS50893"/>
    </source>
</evidence>
<dbReference type="InterPro" id="IPR003593">
    <property type="entry name" value="AAA+_ATPase"/>
</dbReference>
<feature type="domain" description="ABC transporter" evidence="3">
    <location>
        <begin position="27"/>
        <end position="272"/>
    </location>
</feature>
<keyword evidence="2 4" id="KW-0067">ATP-binding</keyword>
<dbReference type="Pfam" id="PF00005">
    <property type="entry name" value="ABC_tran"/>
    <property type="match status" value="1"/>
</dbReference>
<dbReference type="PANTHER" id="PTHR42764">
    <property type="entry name" value="PHOSPHONATES UTILIZATION ATP-BINDING PROTEIN PHNK-RELATED"/>
    <property type="match status" value="1"/>
</dbReference>
<dbReference type="AlphaFoldDB" id="A0A859CXR0"/>
<dbReference type="NCBIfam" id="TIGR02323">
    <property type="entry name" value="CP_lyasePhnK"/>
    <property type="match status" value="1"/>
</dbReference>
<evidence type="ECO:0000313" key="4">
    <source>
        <dbReference type="EMBL" id="QKK81388.1"/>
    </source>
</evidence>
<dbReference type="GO" id="GO:0016887">
    <property type="term" value="F:ATP hydrolysis activity"/>
    <property type="evidence" value="ECO:0007669"/>
    <property type="project" value="InterPro"/>
</dbReference>
<reference evidence="4 5" key="1">
    <citation type="submission" date="2020-06" db="EMBL/GenBank/DDBJ databases">
        <authorList>
            <person name="Voronona O.L."/>
            <person name="Aksenova E.I."/>
            <person name="Kunda M.S."/>
            <person name="Semenov A.N."/>
            <person name="Ryzhova N."/>
        </authorList>
    </citation>
    <scope>NUCLEOTIDE SEQUENCE [LARGE SCALE GENOMIC DNA]</scope>
    <source>
        <strain evidence="4 5">MPKMM3633</strain>
    </source>
</reference>
<evidence type="ECO:0000256" key="1">
    <source>
        <dbReference type="ARBA" id="ARBA00022741"/>
    </source>
</evidence>
<dbReference type="RefSeq" id="WP_343750244.1">
    <property type="nucleotide sequence ID" value="NZ_BAAAEF010000031.1"/>
</dbReference>
<dbReference type="GO" id="GO:0019700">
    <property type="term" value="P:organic phosphonate catabolic process"/>
    <property type="evidence" value="ECO:0007669"/>
    <property type="project" value="TreeGrafter"/>
</dbReference>
<dbReference type="InterPro" id="IPR027417">
    <property type="entry name" value="P-loop_NTPase"/>
</dbReference>
<dbReference type="InterPro" id="IPR012700">
    <property type="entry name" value="PhnK"/>
</dbReference>
<evidence type="ECO:0000313" key="5">
    <source>
        <dbReference type="Proteomes" id="UP000509371"/>
    </source>
</evidence>
<accession>A0A859CXR0</accession>
<organism evidence="4 5">
    <name type="scientific">Marinomonas primoryensis</name>
    <dbReference type="NCBI Taxonomy" id="178399"/>
    <lineage>
        <taxon>Bacteria</taxon>
        <taxon>Pseudomonadati</taxon>
        <taxon>Pseudomonadota</taxon>
        <taxon>Gammaproteobacteria</taxon>
        <taxon>Oceanospirillales</taxon>
        <taxon>Oceanospirillaceae</taxon>
        <taxon>Marinomonas</taxon>
    </lineage>
</organism>
<dbReference type="SMART" id="SM00382">
    <property type="entry name" value="AAA"/>
    <property type="match status" value="1"/>
</dbReference>
<dbReference type="InterPro" id="IPR017871">
    <property type="entry name" value="ABC_transporter-like_CS"/>
</dbReference>
<dbReference type="PROSITE" id="PS00211">
    <property type="entry name" value="ABC_TRANSPORTER_1"/>
    <property type="match status" value="1"/>
</dbReference>
<dbReference type="Gene3D" id="3.40.50.300">
    <property type="entry name" value="P-loop containing nucleotide triphosphate hydrolases"/>
    <property type="match status" value="1"/>
</dbReference>
<gene>
    <name evidence="4" type="primary">phnK</name>
    <name evidence="4" type="ORF">MP3633_2661</name>
</gene>
<dbReference type="GO" id="GO:0005524">
    <property type="term" value="F:ATP binding"/>
    <property type="evidence" value="ECO:0007669"/>
    <property type="project" value="UniProtKB-KW"/>
</dbReference>
<dbReference type="CDD" id="cd03257">
    <property type="entry name" value="ABC_NikE_OppD_transporters"/>
    <property type="match status" value="1"/>
</dbReference>
<dbReference type="PANTHER" id="PTHR42764:SF1">
    <property type="entry name" value="PHOSPHONATES UTILIZATION ATP-BINDING PROTEIN PHNK-RELATED"/>
    <property type="match status" value="1"/>
</dbReference>
<dbReference type="SUPFAM" id="SSF52540">
    <property type="entry name" value="P-loop containing nucleoside triphosphate hydrolases"/>
    <property type="match status" value="1"/>
</dbReference>
<dbReference type="PROSITE" id="PS50893">
    <property type="entry name" value="ABC_TRANSPORTER_2"/>
    <property type="match status" value="1"/>
</dbReference>
<sequence length="278" mass="30925">MTDTLMPTKPIPTKSTINEAMMNEPLLKVNKLTKLYAPGKGCEDISFDLYPGEVLGIVGESGSGKSTLLTSLSARLAPNAGEILYLNRDNNWLNLYQLSETERRYLLRTEWGVVHQHARDGLRMGVSAGANIGERLMAVGERHYGKIRDKGLQWMEDVELDVSRIDDKPSTYSGGMQQRLQIARNLVTHPRVVFMDEPTGGLDVSVQARLLDLLRTLVTEMNLAVVIVTHDLAVARLLAQRLIVMRHGRIVETGLTDQVLDDPQHAYTQLLVSSVLTP</sequence>
<dbReference type="Proteomes" id="UP000509371">
    <property type="component" value="Chromosome"/>
</dbReference>
<dbReference type="EMBL" id="CP054301">
    <property type="protein sequence ID" value="QKK81388.1"/>
    <property type="molecule type" value="Genomic_DNA"/>
</dbReference>
<evidence type="ECO:0000256" key="2">
    <source>
        <dbReference type="ARBA" id="ARBA00022840"/>
    </source>
</evidence>
<dbReference type="PIRSF" id="PIRSF037116">
    <property type="entry name" value="CP_lyase_PhnK"/>
    <property type="match status" value="1"/>
</dbReference>
<dbReference type="KEGG" id="mpri:MP3633_2661"/>
<proteinExistence type="predicted"/>
<name>A0A859CXR0_9GAMM</name>
<dbReference type="FunFam" id="3.40.50.300:FF:001017">
    <property type="entry name" value="Phosphonate C-P lyase system protein PhnK"/>
    <property type="match status" value="1"/>
</dbReference>
<dbReference type="InterPro" id="IPR003439">
    <property type="entry name" value="ABC_transporter-like_ATP-bd"/>
</dbReference>
<protein>
    <submittedName>
        <fullName evidence="4">Phosphonates utilization ATP-binding protein PhnK</fullName>
    </submittedName>
</protein>